<evidence type="ECO:0000256" key="4">
    <source>
        <dbReference type="ARBA" id="ARBA00022729"/>
    </source>
</evidence>
<dbReference type="Pfam" id="PF13855">
    <property type="entry name" value="LRR_8"/>
    <property type="match status" value="1"/>
</dbReference>
<dbReference type="STRING" id="3775.A0A1Q3BZD9"/>
<dbReference type="OrthoDB" id="544346at2759"/>
<dbReference type="AlphaFoldDB" id="A0A1Q3BZD9"/>
<dbReference type="SUPFAM" id="SSF52058">
    <property type="entry name" value="L domain-like"/>
    <property type="match status" value="1"/>
</dbReference>
<gene>
    <name evidence="10" type="ORF">CFOL_v3_16856</name>
</gene>
<evidence type="ECO:0000256" key="5">
    <source>
        <dbReference type="ARBA" id="ARBA00022737"/>
    </source>
</evidence>
<dbReference type="InterPro" id="IPR032675">
    <property type="entry name" value="LRR_dom_sf"/>
</dbReference>
<dbReference type="Gene3D" id="3.80.10.10">
    <property type="entry name" value="Ribonuclease Inhibitor"/>
    <property type="match status" value="2"/>
</dbReference>
<accession>A0A1Q3BZD9</accession>
<dbReference type="EMBL" id="BDDD01001102">
    <property type="protein sequence ID" value="GAV73370.1"/>
    <property type="molecule type" value="Genomic_DNA"/>
</dbReference>
<name>A0A1Q3BZD9_CEPFO</name>
<keyword evidence="4" id="KW-0732">Signal</keyword>
<keyword evidence="8" id="KW-0675">Receptor</keyword>
<reference evidence="11" key="1">
    <citation type="submission" date="2016-04" db="EMBL/GenBank/DDBJ databases">
        <title>Cephalotus genome sequencing.</title>
        <authorList>
            <person name="Fukushima K."/>
            <person name="Hasebe M."/>
            <person name="Fang X."/>
        </authorList>
    </citation>
    <scope>NUCLEOTIDE SEQUENCE [LARGE SCALE GENOMIC DNA]</scope>
    <source>
        <strain evidence="11">cv. St1</strain>
    </source>
</reference>
<proteinExistence type="predicted"/>
<dbReference type="PANTHER" id="PTHR27000:SF642">
    <property type="entry name" value="INACTIVE LEUCINE-RICH REPEAT RECEPTOR KINASE XIAO-RELATED"/>
    <property type="match status" value="1"/>
</dbReference>
<sequence length="138" mass="14608">NTSMEQLNLSGNGFSGKIPATFGNLFKLTTLDLSKQNLSGDLSFELSGFSSLSGLRYVNLSSNALSGHIPATFGFLRSLVVLSLSKNHVSGFIPPELGNCSDLQVLELKNALTGPIPVDFSRLLHLSLIDLGGNNLTG</sequence>
<evidence type="ECO:0000256" key="3">
    <source>
        <dbReference type="ARBA" id="ARBA00022692"/>
    </source>
</evidence>
<evidence type="ECO:0000256" key="7">
    <source>
        <dbReference type="ARBA" id="ARBA00023136"/>
    </source>
</evidence>
<keyword evidence="5" id="KW-0677">Repeat</keyword>
<evidence type="ECO:0000256" key="2">
    <source>
        <dbReference type="ARBA" id="ARBA00022614"/>
    </source>
</evidence>
<dbReference type="PANTHER" id="PTHR27000">
    <property type="entry name" value="LEUCINE-RICH REPEAT RECEPTOR-LIKE PROTEIN KINASE FAMILY PROTEIN-RELATED"/>
    <property type="match status" value="1"/>
</dbReference>
<keyword evidence="7" id="KW-0472">Membrane</keyword>
<dbReference type="InParanoid" id="A0A1Q3BZD9"/>
<dbReference type="FunFam" id="3.80.10.10:FF:000383">
    <property type="entry name" value="Leucine-rich repeat receptor protein kinase EMS1"/>
    <property type="match status" value="1"/>
</dbReference>
<protein>
    <submittedName>
        <fullName evidence="10">LRR_1 domain-containing protein/LRR_8 domain-containing protein</fullName>
    </submittedName>
</protein>
<keyword evidence="6" id="KW-1133">Transmembrane helix</keyword>
<keyword evidence="9" id="KW-0325">Glycoprotein</keyword>
<feature type="non-terminal residue" evidence="10">
    <location>
        <position position="1"/>
    </location>
</feature>
<organism evidence="10 11">
    <name type="scientific">Cephalotus follicularis</name>
    <name type="common">Albany pitcher plant</name>
    <dbReference type="NCBI Taxonomy" id="3775"/>
    <lineage>
        <taxon>Eukaryota</taxon>
        <taxon>Viridiplantae</taxon>
        <taxon>Streptophyta</taxon>
        <taxon>Embryophyta</taxon>
        <taxon>Tracheophyta</taxon>
        <taxon>Spermatophyta</taxon>
        <taxon>Magnoliopsida</taxon>
        <taxon>eudicotyledons</taxon>
        <taxon>Gunneridae</taxon>
        <taxon>Pentapetalae</taxon>
        <taxon>rosids</taxon>
        <taxon>fabids</taxon>
        <taxon>Oxalidales</taxon>
        <taxon>Cephalotaceae</taxon>
        <taxon>Cephalotus</taxon>
    </lineage>
</organism>
<keyword evidence="11" id="KW-1185">Reference proteome</keyword>
<comment type="subcellular location">
    <subcellularLocation>
        <location evidence="1">Membrane</location>
        <topology evidence="1">Single-pass type I membrane protein</topology>
    </subcellularLocation>
</comment>
<keyword evidence="2" id="KW-0433">Leucine-rich repeat</keyword>
<evidence type="ECO:0000256" key="8">
    <source>
        <dbReference type="ARBA" id="ARBA00023170"/>
    </source>
</evidence>
<dbReference type="GO" id="GO:0016020">
    <property type="term" value="C:membrane"/>
    <property type="evidence" value="ECO:0007669"/>
    <property type="project" value="UniProtKB-SubCell"/>
</dbReference>
<dbReference type="Proteomes" id="UP000187406">
    <property type="component" value="Unassembled WGS sequence"/>
</dbReference>
<dbReference type="Pfam" id="PF00560">
    <property type="entry name" value="LRR_1"/>
    <property type="match status" value="1"/>
</dbReference>
<dbReference type="InterPro" id="IPR001611">
    <property type="entry name" value="Leu-rich_rpt"/>
</dbReference>
<keyword evidence="3" id="KW-0812">Transmembrane</keyword>
<evidence type="ECO:0000256" key="9">
    <source>
        <dbReference type="ARBA" id="ARBA00023180"/>
    </source>
</evidence>
<evidence type="ECO:0000256" key="6">
    <source>
        <dbReference type="ARBA" id="ARBA00022989"/>
    </source>
</evidence>
<evidence type="ECO:0000256" key="1">
    <source>
        <dbReference type="ARBA" id="ARBA00004479"/>
    </source>
</evidence>
<feature type="non-terminal residue" evidence="10">
    <location>
        <position position="138"/>
    </location>
</feature>
<evidence type="ECO:0000313" key="11">
    <source>
        <dbReference type="Proteomes" id="UP000187406"/>
    </source>
</evidence>
<evidence type="ECO:0000313" key="10">
    <source>
        <dbReference type="EMBL" id="GAV73370.1"/>
    </source>
</evidence>
<comment type="caution">
    <text evidence="10">The sequence shown here is derived from an EMBL/GenBank/DDBJ whole genome shotgun (WGS) entry which is preliminary data.</text>
</comment>